<evidence type="ECO:0000256" key="5">
    <source>
        <dbReference type="PROSITE-ProRule" id="PRU00335"/>
    </source>
</evidence>
<accession>A0A841FDV2</accession>
<evidence type="ECO:0000256" key="4">
    <source>
        <dbReference type="ARBA" id="ARBA00023163"/>
    </source>
</evidence>
<keyword evidence="8" id="KW-1185">Reference proteome</keyword>
<dbReference type="InterPro" id="IPR001647">
    <property type="entry name" value="HTH_TetR"/>
</dbReference>
<keyword evidence="2" id="KW-0805">Transcription regulation</keyword>
<dbReference type="InterPro" id="IPR039538">
    <property type="entry name" value="BetI_C"/>
</dbReference>
<keyword evidence="1" id="KW-0678">Repressor</keyword>
<keyword evidence="3 5" id="KW-0238">DNA-binding</keyword>
<gene>
    <name evidence="7" type="ORF">HNR73_003308</name>
</gene>
<dbReference type="EMBL" id="JACHGT010000006">
    <property type="protein sequence ID" value="MBB6035451.1"/>
    <property type="molecule type" value="Genomic_DNA"/>
</dbReference>
<dbReference type="PROSITE" id="PS50977">
    <property type="entry name" value="HTH_TETR_2"/>
    <property type="match status" value="1"/>
</dbReference>
<organism evidence="7 8">
    <name type="scientific">Phytomonospora endophytica</name>
    <dbReference type="NCBI Taxonomy" id="714109"/>
    <lineage>
        <taxon>Bacteria</taxon>
        <taxon>Bacillati</taxon>
        <taxon>Actinomycetota</taxon>
        <taxon>Actinomycetes</taxon>
        <taxon>Micromonosporales</taxon>
        <taxon>Micromonosporaceae</taxon>
        <taxon>Phytomonospora</taxon>
    </lineage>
</organism>
<dbReference type="Pfam" id="PF00440">
    <property type="entry name" value="TetR_N"/>
    <property type="match status" value="1"/>
</dbReference>
<dbReference type="InterPro" id="IPR036271">
    <property type="entry name" value="Tet_transcr_reg_TetR-rel_C_sf"/>
</dbReference>
<dbReference type="SUPFAM" id="SSF46689">
    <property type="entry name" value="Homeodomain-like"/>
    <property type="match status" value="1"/>
</dbReference>
<feature type="DNA-binding region" description="H-T-H motif" evidence="5">
    <location>
        <begin position="31"/>
        <end position="50"/>
    </location>
</feature>
<name>A0A841FDV2_9ACTN</name>
<reference evidence="7 8" key="1">
    <citation type="submission" date="2020-08" db="EMBL/GenBank/DDBJ databases">
        <title>Genomic Encyclopedia of Type Strains, Phase IV (KMG-IV): sequencing the most valuable type-strain genomes for metagenomic binning, comparative biology and taxonomic classification.</title>
        <authorList>
            <person name="Goeker M."/>
        </authorList>
    </citation>
    <scope>NUCLEOTIDE SEQUENCE [LARGE SCALE GENOMIC DNA]</scope>
    <source>
        <strain evidence="7 8">YIM 65646</strain>
    </source>
</reference>
<evidence type="ECO:0000313" key="7">
    <source>
        <dbReference type="EMBL" id="MBB6035451.1"/>
    </source>
</evidence>
<evidence type="ECO:0000256" key="2">
    <source>
        <dbReference type="ARBA" id="ARBA00023015"/>
    </source>
</evidence>
<sequence>MPKLVDHAARRAEIAAAVQRLIDHEGLDGVTVAKAAATAGISVGQVQHYFASKDALLEATYRQVVERMGARVQAAVRESVTERLPIRAVVTRALREYLPLDAASASDHRVSLAFLGRTTANPDLAGLHTETLAATRGQLALAVHNGKECGEVPGDTDAKAAAARLFALTDGFALHLGAGLDPEETVETLREEVAAVFPGRCRQWK</sequence>
<dbReference type="InterPro" id="IPR009057">
    <property type="entry name" value="Homeodomain-like_sf"/>
</dbReference>
<dbReference type="Pfam" id="PF13977">
    <property type="entry name" value="TetR_C_6"/>
    <property type="match status" value="1"/>
</dbReference>
<evidence type="ECO:0000256" key="3">
    <source>
        <dbReference type="ARBA" id="ARBA00023125"/>
    </source>
</evidence>
<evidence type="ECO:0000259" key="6">
    <source>
        <dbReference type="PROSITE" id="PS50977"/>
    </source>
</evidence>
<dbReference type="InterPro" id="IPR050109">
    <property type="entry name" value="HTH-type_TetR-like_transc_reg"/>
</dbReference>
<dbReference type="SUPFAM" id="SSF48498">
    <property type="entry name" value="Tetracyclin repressor-like, C-terminal domain"/>
    <property type="match status" value="1"/>
</dbReference>
<evidence type="ECO:0000313" key="8">
    <source>
        <dbReference type="Proteomes" id="UP000548476"/>
    </source>
</evidence>
<dbReference type="Gene3D" id="1.10.357.10">
    <property type="entry name" value="Tetracycline Repressor, domain 2"/>
    <property type="match status" value="1"/>
</dbReference>
<dbReference type="GO" id="GO:0000976">
    <property type="term" value="F:transcription cis-regulatory region binding"/>
    <property type="evidence" value="ECO:0007669"/>
    <property type="project" value="TreeGrafter"/>
</dbReference>
<dbReference type="PANTHER" id="PTHR30055">
    <property type="entry name" value="HTH-TYPE TRANSCRIPTIONAL REGULATOR RUTR"/>
    <property type="match status" value="1"/>
</dbReference>
<dbReference type="Proteomes" id="UP000548476">
    <property type="component" value="Unassembled WGS sequence"/>
</dbReference>
<dbReference type="RefSeq" id="WP_184788301.1">
    <property type="nucleotide sequence ID" value="NZ_BONT01000003.1"/>
</dbReference>
<dbReference type="PANTHER" id="PTHR30055:SF238">
    <property type="entry name" value="MYCOFACTOCIN BIOSYNTHESIS TRANSCRIPTIONAL REGULATOR MFTR-RELATED"/>
    <property type="match status" value="1"/>
</dbReference>
<evidence type="ECO:0000256" key="1">
    <source>
        <dbReference type="ARBA" id="ARBA00022491"/>
    </source>
</evidence>
<feature type="domain" description="HTH tetR-type" evidence="6">
    <location>
        <begin position="8"/>
        <end position="68"/>
    </location>
</feature>
<keyword evidence="4" id="KW-0804">Transcription</keyword>
<proteinExistence type="predicted"/>
<comment type="caution">
    <text evidence="7">The sequence shown here is derived from an EMBL/GenBank/DDBJ whole genome shotgun (WGS) entry which is preliminary data.</text>
</comment>
<protein>
    <submittedName>
        <fullName evidence="7">AcrR family transcriptional regulator</fullName>
    </submittedName>
</protein>
<dbReference type="AlphaFoldDB" id="A0A841FDV2"/>
<dbReference type="GO" id="GO:0003700">
    <property type="term" value="F:DNA-binding transcription factor activity"/>
    <property type="evidence" value="ECO:0007669"/>
    <property type="project" value="TreeGrafter"/>
</dbReference>